<dbReference type="Proteomes" id="UP000184063">
    <property type="component" value="Unassembled WGS sequence"/>
</dbReference>
<protein>
    <submittedName>
        <fullName evidence="1">Uncharacterized protein</fullName>
    </submittedName>
</protein>
<proteinExistence type="predicted"/>
<name>A0A1M3TJN7_ASPLC</name>
<reference evidence="2" key="1">
    <citation type="journal article" date="2017" name="Genome Biol.">
        <title>Comparative genomics reveals high biological diversity and specific adaptations in the industrially and medically important fungal genus Aspergillus.</title>
        <authorList>
            <person name="de Vries R.P."/>
            <person name="Riley R."/>
            <person name="Wiebenga A."/>
            <person name="Aguilar-Osorio G."/>
            <person name="Amillis S."/>
            <person name="Uchima C.A."/>
            <person name="Anderluh G."/>
            <person name="Asadollahi M."/>
            <person name="Askin M."/>
            <person name="Barry K."/>
            <person name="Battaglia E."/>
            <person name="Bayram O."/>
            <person name="Benocci T."/>
            <person name="Braus-Stromeyer S.A."/>
            <person name="Caldana C."/>
            <person name="Canovas D."/>
            <person name="Cerqueira G.C."/>
            <person name="Chen F."/>
            <person name="Chen W."/>
            <person name="Choi C."/>
            <person name="Clum A."/>
            <person name="Dos Santos R.A."/>
            <person name="Damasio A.R."/>
            <person name="Diallinas G."/>
            <person name="Emri T."/>
            <person name="Fekete E."/>
            <person name="Flipphi M."/>
            <person name="Freyberg S."/>
            <person name="Gallo A."/>
            <person name="Gournas C."/>
            <person name="Habgood R."/>
            <person name="Hainaut M."/>
            <person name="Harispe M.L."/>
            <person name="Henrissat B."/>
            <person name="Hilden K.S."/>
            <person name="Hope R."/>
            <person name="Hossain A."/>
            <person name="Karabika E."/>
            <person name="Karaffa L."/>
            <person name="Karanyi Z."/>
            <person name="Krasevec N."/>
            <person name="Kuo A."/>
            <person name="Kusch H."/>
            <person name="LaButti K."/>
            <person name="Lagendijk E.L."/>
            <person name="Lapidus A."/>
            <person name="Levasseur A."/>
            <person name="Lindquist E."/>
            <person name="Lipzen A."/>
            <person name="Logrieco A.F."/>
            <person name="MacCabe A."/>
            <person name="Maekelae M.R."/>
            <person name="Malavazi I."/>
            <person name="Melin P."/>
            <person name="Meyer V."/>
            <person name="Mielnichuk N."/>
            <person name="Miskei M."/>
            <person name="Molnar A.P."/>
            <person name="Mule G."/>
            <person name="Ngan C.Y."/>
            <person name="Orejas M."/>
            <person name="Orosz E."/>
            <person name="Ouedraogo J.P."/>
            <person name="Overkamp K.M."/>
            <person name="Park H.-S."/>
            <person name="Perrone G."/>
            <person name="Piumi F."/>
            <person name="Punt P.J."/>
            <person name="Ram A.F."/>
            <person name="Ramon A."/>
            <person name="Rauscher S."/>
            <person name="Record E."/>
            <person name="Riano-Pachon D.M."/>
            <person name="Robert V."/>
            <person name="Roehrig J."/>
            <person name="Ruller R."/>
            <person name="Salamov A."/>
            <person name="Salih N.S."/>
            <person name="Samson R.A."/>
            <person name="Sandor E."/>
            <person name="Sanguinetti M."/>
            <person name="Schuetze T."/>
            <person name="Sepcic K."/>
            <person name="Shelest E."/>
            <person name="Sherlock G."/>
            <person name="Sophianopoulou V."/>
            <person name="Squina F.M."/>
            <person name="Sun H."/>
            <person name="Susca A."/>
            <person name="Todd R.B."/>
            <person name="Tsang A."/>
            <person name="Unkles S.E."/>
            <person name="van de Wiele N."/>
            <person name="van Rossen-Uffink D."/>
            <person name="Oliveira J.V."/>
            <person name="Vesth T.C."/>
            <person name="Visser J."/>
            <person name="Yu J.-H."/>
            <person name="Zhou M."/>
            <person name="Andersen M.R."/>
            <person name="Archer D.B."/>
            <person name="Baker S.E."/>
            <person name="Benoit I."/>
            <person name="Brakhage A.A."/>
            <person name="Braus G.H."/>
            <person name="Fischer R."/>
            <person name="Frisvad J.C."/>
            <person name="Goldman G.H."/>
            <person name="Houbraken J."/>
            <person name="Oakley B."/>
            <person name="Pocsi I."/>
            <person name="Scazzocchio C."/>
            <person name="Seiboth B."/>
            <person name="vanKuyk P.A."/>
            <person name="Wortman J."/>
            <person name="Dyer P.S."/>
            <person name="Grigoriev I.V."/>
        </authorList>
    </citation>
    <scope>NUCLEOTIDE SEQUENCE [LARGE SCALE GENOMIC DNA]</scope>
    <source>
        <strain evidence="2">CBS 106.47</strain>
    </source>
</reference>
<evidence type="ECO:0000313" key="1">
    <source>
        <dbReference type="EMBL" id="OJZ87029.1"/>
    </source>
</evidence>
<organism evidence="1 2">
    <name type="scientific">Aspergillus luchuensis (strain CBS 106.47)</name>
    <dbReference type="NCBI Taxonomy" id="1137211"/>
    <lineage>
        <taxon>Eukaryota</taxon>
        <taxon>Fungi</taxon>
        <taxon>Dikarya</taxon>
        <taxon>Ascomycota</taxon>
        <taxon>Pezizomycotina</taxon>
        <taxon>Eurotiomycetes</taxon>
        <taxon>Eurotiomycetidae</taxon>
        <taxon>Eurotiales</taxon>
        <taxon>Aspergillaceae</taxon>
        <taxon>Aspergillus</taxon>
        <taxon>Aspergillus subgen. Circumdati</taxon>
    </lineage>
</organism>
<gene>
    <name evidence="1" type="ORF">ASPFODRAFT_33199</name>
</gene>
<evidence type="ECO:0000313" key="2">
    <source>
        <dbReference type="Proteomes" id="UP000184063"/>
    </source>
</evidence>
<accession>A0A1M3TJN7</accession>
<dbReference type="EMBL" id="KV878241">
    <property type="protein sequence ID" value="OJZ87029.1"/>
    <property type="molecule type" value="Genomic_DNA"/>
</dbReference>
<dbReference type="VEuPathDB" id="FungiDB:ASPFODRAFT_33199"/>
<sequence>MYISQSRLSLHSPMLAIQVSLTAQDGELLKQLTTVSFNDGISPVTIERFPLPVTEGFPPLVVNNESVCLRDLDLVRVTTRANLPRACQTTYHNIFAQGITLRADDFENLPDVIQGLLGTQKAQKEV</sequence>
<dbReference type="AlphaFoldDB" id="A0A1M3TJN7"/>